<dbReference type="RefSeq" id="WP_206712748.1">
    <property type="nucleotide sequence ID" value="NZ_CP071091.1"/>
</dbReference>
<reference evidence="1 2" key="1">
    <citation type="submission" date="2021-02" db="EMBL/GenBank/DDBJ databases">
        <title>De Novo genome assembly of isolated myxobacteria.</title>
        <authorList>
            <person name="Stevens D.C."/>
        </authorList>
    </citation>
    <scope>NUCLEOTIDE SEQUENCE [LARGE SCALE GENOMIC DNA]</scope>
    <source>
        <strain evidence="1 2">SCHIC003</strain>
    </source>
</reference>
<organism evidence="1 2">
    <name type="scientific">Myxococcus landrumensis</name>
    <dbReference type="NCBI Taxonomy" id="2813577"/>
    <lineage>
        <taxon>Bacteria</taxon>
        <taxon>Pseudomonadati</taxon>
        <taxon>Myxococcota</taxon>
        <taxon>Myxococcia</taxon>
        <taxon>Myxococcales</taxon>
        <taxon>Cystobacterineae</taxon>
        <taxon>Myxococcaceae</taxon>
        <taxon>Myxococcus</taxon>
    </lineage>
</organism>
<proteinExistence type="predicted"/>
<gene>
    <name evidence="1" type="ORF">JY572_21440</name>
</gene>
<evidence type="ECO:0000313" key="1">
    <source>
        <dbReference type="EMBL" id="QSQ10988.1"/>
    </source>
</evidence>
<evidence type="ECO:0000313" key="2">
    <source>
        <dbReference type="Proteomes" id="UP000663090"/>
    </source>
</evidence>
<evidence type="ECO:0008006" key="3">
    <source>
        <dbReference type="Google" id="ProtNLM"/>
    </source>
</evidence>
<dbReference type="EMBL" id="CP071091">
    <property type="protein sequence ID" value="QSQ10988.1"/>
    <property type="molecule type" value="Genomic_DNA"/>
</dbReference>
<keyword evidence="2" id="KW-1185">Reference proteome</keyword>
<sequence>MPWPVIWVCALSLALLGCSEVHRRDGWADRAAHRDALENIPTRCTSQERERYCEGKPANDPECIEHCGDPE</sequence>
<dbReference type="Proteomes" id="UP000663090">
    <property type="component" value="Chromosome"/>
</dbReference>
<protein>
    <recommendedName>
        <fullName evidence="3">Lipoprotein</fullName>
    </recommendedName>
</protein>
<name>A0ABX7N3K1_9BACT</name>
<accession>A0ABX7N3K1</accession>